<name>A0A7W8TS62_9MICC</name>
<comment type="caution">
    <text evidence="1">The sequence shown here is derived from an EMBL/GenBank/DDBJ whole genome shotgun (WGS) entry which is preliminary data.</text>
</comment>
<evidence type="ECO:0000313" key="2">
    <source>
        <dbReference type="Proteomes" id="UP000580797"/>
    </source>
</evidence>
<sequence length="60" mass="6460">MTVHGDGVTSAPDADATFEPALGISSNLGLLAEFFDLFAWELTLKTYLNFHDPADKSPGF</sequence>
<evidence type="ECO:0000313" key="1">
    <source>
        <dbReference type="EMBL" id="MBB5511778.1"/>
    </source>
</evidence>
<proteinExistence type="predicted"/>
<reference evidence="1 2" key="1">
    <citation type="submission" date="2020-08" db="EMBL/GenBank/DDBJ databases">
        <title>Sequencing the genomes of 1000 actinobacteria strains.</title>
        <authorList>
            <person name="Klenk H.-P."/>
        </authorList>
    </citation>
    <scope>NUCLEOTIDE SEQUENCE [LARGE SCALE GENOMIC DNA]</scope>
    <source>
        <strain evidence="1 2">DSM 105783</strain>
    </source>
</reference>
<gene>
    <name evidence="1" type="ORF">HD598_000465</name>
</gene>
<protein>
    <submittedName>
        <fullName evidence="1">Uncharacterized protein</fullName>
    </submittedName>
</protein>
<dbReference type="Proteomes" id="UP000580797">
    <property type="component" value="Unassembled WGS sequence"/>
</dbReference>
<dbReference type="EMBL" id="JACHDR010000001">
    <property type="protein sequence ID" value="MBB5511778.1"/>
    <property type="molecule type" value="Genomic_DNA"/>
</dbReference>
<dbReference type="AlphaFoldDB" id="A0A7W8TS62"/>
<organism evidence="1 2">
    <name type="scientific">Neomicrococcus aestuarii</name>
    <dbReference type="NCBI Taxonomy" id="556325"/>
    <lineage>
        <taxon>Bacteria</taxon>
        <taxon>Bacillati</taxon>
        <taxon>Actinomycetota</taxon>
        <taxon>Actinomycetes</taxon>
        <taxon>Micrococcales</taxon>
        <taxon>Micrococcaceae</taxon>
        <taxon>Neomicrococcus</taxon>
    </lineage>
</organism>
<accession>A0A7W8TS62</accession>